<reference evidence="3" key="1">
    <citation type="journal article" date="2013" name="G3 (Bethesda)">
        <title>Comparative genomics of a plant-pathogenic fungus, Pyrenophora tritici-repentis, reveals transduplication and the impact of repeat elements on pathogenicity and population divergence.</title>
        <authorList>
            <person name="Manning V.A."/>
            <person name="Pandelova I."/>
            <person name="Dhillon B."/>
            <person name="Wilhelm L.J."/>
            <person name="Goodwin S.B."/>
            <person name="Berlin A.M."/>
            <person name="Figueroa M."/>
            <person name="Freitag M."/>
            <person name="Hane J.K."/>
            <person name="Henrissat B."/>
            <person name="Holman W.H."/>
            <person name="Kodira C.D."/>
            <person name="Martin J."/>
            <person name="Oliver R.P."/>
            <person name="Robbertse B."/>
            <person name="Schackwitz W."/>
            <person name="Schwartz D.C."/>
            <person name="Spatafora J.W."/>
            <person name="Turgeon B.G."/>
            <person name="Yandava C."/>
            <person name="Young S."/>
            <person name="Zhou S."/>
            <person name="Zeng Q."/>
            <person name="Grigoriev I.V."/>
            <person name="Ma L.-J."/>
            <person name="Ciuffetti L.M."/>
        </authorList>
    </citation>
    <scope>NUCLEOTIDE SEQUENCE [LARGE SCALE GENOMIC DNA]</scope>
    <source>
        <strain evidence="3">Pt-1C-BFP</strain>
    </source>
</reference>
<gene>
    <name evidence="2" type="ORF">PTRG_09472</name>
</gene>
<evidence type="ECO:0000313" key="2">
    <source>
        <dbReference type="EMBL" id="EDU42523.1"/>
    </source>
</evidence>
<feature type="region of interest" description="Disordered" evidence="1">
    <location>
        <begin position="1"/>
        <end position="34"/>
    </location>
</feature>
<accession>B2WHL3</accession>
<dbReference type="Proteomes" id="UP000001471">
    <property type="component" value="Unassembled WGS sequence"/>
</dbReference>
<dbReference type="EMBL" id="DS231625">
    <property type="protein sequence ID" value="EDU42523.1"/>
    <property type="molecule type" value="Genomic_DNA"/>
</dbReference>
<proteinExistence type="predicted"/>
<evidence type="ECO:0000313" key="3">
    <source>
        <dbReference type="Proteomes" id="UP000001471"/>
    </source>
</evidence>
<name>B2WHL3_PYRTR</name>
<sequence>MSVCPGAHTFSKSTAPGTLVTPKRSGKADKTDVGVPEMCPRSPLDLIGCTMARPTGSFKKFEEENEISLSCHRHAAAYPAILSAFFLQSYANPIICTVTPRTGAYRMPMELEAH</sequence>
<dbReference type="AlphaFoldDB" id="B2WHL3"/>
<dbReference type="HOGENOM" id="CLU_2122307_0_0_1"/>
<dbReference type="InParanoid" id="B2WHL3"/>
<protein>
    <submittedName>
        <fullName evidence="2">Uncharacterized protein</fullName>
    </submittedName>
</protein>
<organism evidence="2 3">
    <name type="scientific">Pyrenophora tritici-repentis (strain Pt-1C-BFP)</name>
    <name type="common">Wheat tan spot fungus</name>
    <name type="synonym">Drechslera tritici-repentis</name>
    <dbReference type="NCBI Taxonomy" id="426418"/>
    <lineage>
        <taxon>Eukaryota</taxon>
        <taxon>Fungi</taxon>
        <taxon>Dikarya</taxon>
        <taxon>Ascomycota</taxon>
        <taxon>Pezizomycotina</taxon>
        <taxon>Dothideomycetes</taxon>
        <taxon>Pleosporomycetidae</taxon>
        <taxon>Pleosporales</taxon>
        <taxon>Pleosporineae</taxon>
        <taxon>Pleosporaceae</taxon>
        <taxon>Pyrenophora</taxon>
    </lineage>
</organism>
<evidence type="ECO:0000256" key="1">
    <source>
        <dbReference type="SAM" id="MobiDB-lite"/>
    </source>
</evidence>